<name>A0ABU2GRY1_9ACTN</name>
<reference evidence="1 2" key="1">
    <citation type="submission" date="2023-08" db="EMBL/GenBank/DDBJ databases">
        <title>Bioegradation of LLDPE and BLDPE plastic by marine bacteria from coast plastic debris.</title>
        <authorList>
            <person name="Rong Z."/>
        </authorList>
    </citation>
    <scope>NUCLEOTIDE SEQUENCE [LARGE SCALE GENOMIC DNA]</scope>
    <source>
        <strain evidence="1 2">Z-2</strain>
    </source>
</reference>
<evidence type="ECO:0000313" key="1">
    <source>
        <dbReference type="EMBL" id="MDS1113704.1"/>
    </source>
</evidence>
<gene>
    <name evidence="1" type="ORF">RD149_07980</name>
</gene>
<dbReference type="EMBL" id="JAVLUS010000005">
    <property type="protein sequence ID" value="MDS1113704.1"/>
    <property type="molecule type" value="Genomic_DNA"/>
</dbReference>
<sequence length="290" mass="32762">MTDSFDIDIDIDVDRDSVAMGDDVHSHHRRISVSVGTLLSAVLAEAAPEIRARGWSWVAEVDGHPAAVWTVDHGVRILVRDVPVTRGNAPRQIFFRYFVQIDPEWLYRRLVDGAEANRYVLEREYQPIGDRLREEEERRREKELPGRLLGVECSAALRGLGVDFDLHNDRLARFGVAGSTWRVRRMDTMTVTDHGRNRFLSSIRPAAVAEVWLAAAVGQRVREVRGLPRTPDHLLSQPDLYPMSRGVAGEPRWTTRGHPTVQLTGDDAVNAYRLSMGRTIGEIMQILTGR</sequence>
<comment type="caution">
    <text evidence="1">The sequence shown here is derived from an EMBL/GenBank/DDBJ whole genome shotgun (WGS) entry which is preliminary data.</text>
</comment>
<dbReference type="Proteomes" id="UP001265083">
    <property type="component" value="Unassembled WGS sequence"/>
</dbReference>
<evidence type="ECO:0000313" key="2">
    <source>
        <dbReference type="Proteomes" id="UP001265083"/>
    </source>
</evidence>
<protein>
    <submittedName>
        <fullName evidence="1">Uncharacterized protein</fullName>
    </submittedName>
</protein>
<accession>A0ABU2GRY1</accession>
<organism evidence="1 2">
    <name type="scientific">Gordonia westfalica</name>
    <dbReference type="NCBI Taxonomy" id="158898"/>
    <lineage>
        <taxon>Bacteria</taxon>
        <taxon>Bacillati</taxon>
        <taxon>Actinomycetota</taxon>
        <taxon>Actinomycetes</taxon>
        <taxon>Mycobacteriales</taxon>
        <taxon>Gordoniaceae</taxon>
        <taxon>Gordonia</taxon>
    </lineage>
</organism>
<keyword evidence="2" id="KW-1185">Reference proteome</keyword>
<proteinExistence type="predicted"/>
<dbReference type="RefSeq" id="WP_310950013.1">
    <property type="nucleotide sequence ID" value="NZ_JAVLUS010000005.1"/>
</dbReference>